<proteinExistence type="predicted"/>
<evidence type="ECO:0000313" key="2">
    <source>
        <dbReference type="Proteomes" id="UP000068167"/>
    </source>
</evidence>
<dbReference type="AlphaFoldDB" id="A0A0K1RWM0"/>
<sequence>MSSGLPNRASVTDAGQHIRDGIVSRHELPVFLLNWDQHQWSVISYQWSVISYQI</sequence>
<evidence type="ECO:0000313" key="1">
    <source>
        <dbReference type="EMBL" id="AKV66163.1"/>
    </source>
</evidence>
<dbReference type="EMBL" id="CP011339">
    <property type="protein sequence ID" value="AKV66163.1"/>
    <property type="molecule type" value="Genomic_DNA"/>
</dbReference>
<protein>
    <submittedName>
        <fullName evidence="1">Uncharacterized protein</fullName>
    </submittedName>
</protein>
<gene>
    <name evidence="1" type="ORF">VL20_974</name>
</gene>
<dbReference type="Proteomes" id="UP000068167">
    <property type="component" value="Chromosome"/>
</dbReference>
<reference evidence="1 2" key="1">
    <citation type="journal article" date="2016" name="Stand. Genomic Sci.">
        <title>Complete genome sequence and genomic characterization of Microcystis panniformis FACHB 1757 by third-generation sequencing.</title>
        <authorList>
            <person name="Zhang J.Y."/>
            <person name="Guan R."/>
            <person name="Zhang H.J."/>
            <person name="Li H."/>
            <person name="Xiao P."/>
            <person name="Yu G.L."/>
            <person name="Du L."/>
            <person name="Cao D.M."/>
            <person name="Zhu B.C."/>
            <person name="Li R.H."/>
            <person name="Lu Z.H."/>
        </authorList>
    </citation>
    <scope>NUCLEOTIDE SEQUENCE [LARGE SCALE GENOMIC DNA]</scope>
    <source>
        <strain evidence="1 2">FACHB-1757</strain>
    </source>
</reference>
<keyword evidence="2" id="KW-1185">Reference proteome</keyword>
<accession>A0A0K1RWM0</accession>
<organism evidence="1 2">
    <name type="scientific">Microcystis panniformis FACHB-1757</name>
    <dbReference type="NCBI Taxonomy" id="1638788"/>
    <lineage>
        <taxon>Bacteria</taxon>
        <taxon>Bacillati</taxon>
        <taxon>Cyanobacteriota</taxon>
        <taxon>Cyanophyceae</taxon>
        <taxon>Oscillatoriophycideae</taxon>
        <taxon>Chroococcales</taxon>
        <taxon>Microcystaceae</taxon>
        <taxon>Microcystis</taxon>
    </lineage>
</organism>
<name>A0A0K1RWM0_9CHRO</name>
<dbReference type="KEGG" id="mpk:VL20_974"/>